<feature type="binding site" evidence="13 15">
    <location>
        <position position="323"/>
    </location>
    <ligand>
        <name>ATP</name>
        <dbReference type="ChEBI" id="CHEBI:30616"/>
    </ligand>
</feature>
<dbReference type="InterPro" id="IPR015824">
    <property type="entry name" value="Phosphoglycerate_kinase_N"/>
</dbReference>
<feature type="binding site" evidence="13 14">
    <location>
        <begin position="59"/>
        <end position="62"/>
    </location>
    <ligand>
        <name>substrate</name>
    </ligand>
</feature>
<dbReference type="AlphaFoldDB" id="A0A6L6WA81"/>
<dbReference type="PANTHER" id="PTHR11406:SF23">
    <property type="entry name" value="PHOSPHOGLYCERATE KINASE 1, CHLOROPLASTIC-RELATED"/>
    <property type="match status" value="1"/>
</dbReference>
<dbReference type="FunFam" id="3.40.50.1260:FF:000006">
    <property type="entry name" value="Phosphoglycerate kinase"/>
    <property type="match status" value="1"/>
</dbReference>
<evidence type="ECO:0000256" key="5">
    <source>
        <dbReference type="ARBA" id="ARBA00013061"/>
    </source>
</evidence>
<evidence type="ECO:0000256" key="16">
    <source>
        <dbReference type="RuleBase" id="RU000532"/>
    </source>
</evidence>
<dbReference type="Gene3D" id="3.40.50.1260">
    <property type="entry name" value="Phosphoglycerate kinase, N-terminal domain"/>
    <property type="match status" value="2"/>
</dbReference>
<dbReference type="GO" id="GO:0005829">
    <property type="term" value="C:cytosol"/>
    <property type="evidence" value="ECO:0007669"/>
    <property type="project" value="TreeGrafter"/>
</dbReference>
<comment type="caution">
    <text evidence="17">The sequence shown here is derived from an EMBL/GenBank/DDBJ whole genome shotgun (WGS) entry which is preliminary data.</text>
</comment>
<keyword evidence="12 13" id="KW-0324">Glycolysis</keyword>
<evidence type="ECO:0000256" key="3">
    <source>
        <dbReference type="ARBA" id="ARBA00008982"/>
    </source>
</evidence>
<evidence type="ECO:0000256" key="2">
    <source>
        <dbReference type="ARBA" id="ARBA00004838"/>
    </source>
</evidence>
<reference evidence="17 18" key="1">
    <citation type="submission" date="2019-12" db="EMBL/GenBank/DDBJ databases">
        <authorList>
            <person name="Zhang Y.-J."/>
        </authorList>
    </citation>
    <scope>NUCLEOTIDE SEQUENCE [LARGE SCALE GENOMIC DNA]</scope>
    <source>
        <strain evidence="17 18">CY05</strain>
    </source>
</reference>
<dbReference type="Pfam" id="PF00162">
    <property type="entry name" value="PGK"/>
    <property type="match status" value="1"/>
</dbReference>
<keyword evidence="7 13" id="KW-0963">Cytoplasm</keyword>
<name>A0A6L6WA81_9RHOB</name>
<evidence type="ECO:0000256" key="7">
    <source>
        <dbReference type="ARBA" id="ARBA00022490"/>
    </source>
</evidence>
<dbReference type="SUPFAM" id="SSF53748">
    <property type="entry name" value="Phosphoglycerate kinase"/>
    <property type="match status" value="1"/>
</dbReference>
<gene>
    <name evidence="13 17" type="primary">pgk</name>
    <name evidence="17" type="ORF">GO984_02790</name>
</gene>
<dbReference type="PIRSF" id="PIRSF000724">
    <property type="entry name" value="Pgk"/>
    <property type="match status" value="1"/>
</dbReference>
<dbReference type="InterPro" id="IPR015911">
    <property type="entry name" value="Phosphoglycerate_kinase_CS"/>
</dbReference>
<comment type="caution">
    <text evidence="13">Lacks conserved residue(s) required for the propagation of feature annotation.</text>
</comment>
<dbReference type="EC" id="2.7.2.3" evidence="5 13"/>
<organism evidence="17 18">
    <name type="scientific">Parasedimentitalea huanghaiensis</name>
    <dbReference type="NCBI Taxonomy" id="2682100"/>
    <lineage>
        <taxon>Bacteria</taxon>
        <taxon>Pseudomonadati</taxon>
        <taxon>Pseudomonadota</taxon>
        <taxon>Alphaproteobacteria</taxon>
        <taxon>Rhodobacterales</taxon>
        <taxon>Paracoccaceae</taxon>
        <taxon>Parasedimentitalea</taxon>
    </lineage>
</organism>
<comment type="catalytic activity">
    <reaction evidence="1 13 16">
        <text>(2R)-3-phosphoglycerate + ATP = (2R)-3-phospho-glyceroyl phosphate + ADP</text>
        <dbReference type="Rhea" id="RHEA:14801"/>
        <dbReference type="ChEBI" id="CHEBI:30616"/>
        <dbReference type="ChEBI" id="CHEBI:57604"/>
        <dbReference type="ChEBI" id="CHEBI:58272"/>
        <dbReference type="ChEBI" id="CHEBI:456216"/>
        <dbReference type="EC" id="2.7.2.3"/>
    </reaction>
</comment>
<dbReference type="GO" id="GO:0005524">
    <property type="term" value="F:ATP binding"/>
    <property type="evidence" value="ECO:0007669"/>
    <property type="project" value="UniProtKB-KW"/>
</dbReference>
<protein>
    <recommendedName>
        <fullName evidence="6 13">Phosphoglycerate kinase</fullName>
        <ecNumber evidence="5 13">2.7.2.3</ecNumber>
    </recommendedName>
</protein>
<evidence type="ECO:0000256" key="13">
    <source>
        <dbReference type="HAMAP-Rule" id="MF_00145"/>
    </source>
</evidence>
<keyword evidence="18" id="KW-1185">Reference proteome</keyword>
<dbReference type="UniPathway" id="UPA00109">
    <property type="reaction ID" value="UER00185"/>
</dbReference>
<feature type="binding site" evidence="13">
    <location>
        <position position="151"/>
    </location>
    <ligand>
        <name>substrate</name>
    </ligand>
</feature>
<comment type="pathway">
    <text evidence="2 13">Carbohydrate degradation; glycolysis; pyruvate from D-glyceraldehyde 3-phosphate: step 2/5.</text>
</comment>
<evidence type="ECO:0000256" key="15">
    <source>
        <dbReference type="PIRSR" id="PIRSR000724-2"/>
    </source>
</evidence>
<dbReference type="InterPro" id="IPR036043">
    <property type="entry name" value="Phosphoglycerate_kinase_sf"/>
</dbReference>
<dbReference type="GO" id="GO:0006094">
    <property type="term" value="P:gluconeogenesis"/>
    <property type="evidence" value="ECO:0007669"/>
    <property type="project" value="TreeGrafter"/>
</dbReference>
<evidence type="ECO:0000256" key="12">
    <source>
        <dbReference type="ARBA" id="ARBA00023152"/>
    </source>
</evidence>
<evidence type="ECO:0000256" key="14">
    <source>
        <dbReference type="PIRSR" id="PIRSR000724-1"/>
    </source>
</evidence>
<comment type="subcellular location">
    <subcellularLocation>
        <location evidence="13">Cytoplasm</location>
    </subcellularLocation>
</comment>
<proteinExistence type="inferred from homology"/>
<dbReference type="Proteomes" id="UP000478892">
    <property type="component" value="Unassembled WGS sequence"/>
</dbReference>
<evidence type="ECO:0000256" key="11">
    <source>
        <dbReference type="ARBA" id="ARBA00022840"/>
    </source>
</evidence>
<dbReference type="RefSeq" id="WP_157021015.1">
    <property type="nucleotide sequence ID" value="NZ_WQLV01000001.1"/>
</dbReference>
<feature type="binding site" evidence="13 15">
    <location>
        <begin position="353"/>
        <end position="356"/>
    </location>
    <ligand>
        <name>ATP</name>
        <dbReference type="ChEBI" id="CHEBI:30616"/>
    </ligand>
</feature>
<accession>A0A6L6WA81</accession>
<feature type="binding site" evidence="13 15">
    <location>
        <position position="201"/>
    </location>
    <ligand>
        <name>ATP</name>
        <dbReference type="ChEBI" id="CHEBI:30616"/>
    </ligand>
</feature>
<dbReference type="GO" id="GO:0004618">
    <property type="term" value="F:phosphoglycerate kinase activity"/>
    <property type="evidence" value="ECO:0007669"/>
    <property type="project" value="UniProtKB-UniRule"/>
</dbReference>
<feature type="binding site" evidence="13">
    <location>
        <position position="36"/>
    </location>
    <ligand>
        <name>substrate</name>
    </ligand>
</feature>
<dbReference type="PRINTS" id="PR00477">
    <property type="entry name" value="PHGLYCKINASE"/>
</dbReference>
<dbReference type="PROSITE" id="PS00111">
    <property type="entry name" value="PGLYCERATE_KINASE"/>
    <property type="match status" value="1"/>
</dbReference>
<evidence type="ECO:0000256" key="6">
    <source>
        <dbReference type="ARBA" id="ARBA00016471"/>
    </source>
</evidence>
<feature type="binding site" evidence="14">
    <location>
        <position position="151"/>
    </location>
    <ligand>
        <name>(2R)-3-phosphoglycerate</name>
        <dbReference type="ChEBI" id="CHEBI:58272"/>
    </ligand>
</feature>
<keyword evidence="11 13" id="KW-0067">ATP-binding</keyword>
<dbReference type="FunFam" id="3.40.50.1260:FF:000031">
    <property type="entry name" value="Phosphoglycerate kinase 1"/>
    <property type="match status" value="1"/>
</dbReference>
<feature type="binding site" evidence="13 14">
    <location>
        <begin position="21"/>
        <end position="23"/>
    </location>
    <ligand>
        <name>substrate</name>
    </ligand>
</feature>
<evidence type="ECO:0000256" key="8">
    <source>
        <dbReference type="ARBA" id="ARBA00022679"/>
    </source>
</evidence>
<comment type="subunit">
    <text evidence="4 13">Monomer.</text>
</comment>
<dbReference type="HAMAP" id="MF_00145">
    <property type="entry name" value="Phosphoglyc_kinase"/>
    <property type="match status" value="1"/>
</dbReference>
<evidence type="ECO:0000313" key="18">
    <source>
        <dbReference type="Proteomes" id="UP000478892"/>
    </source>
</evidence>
<evidence type="ECO:0000256" key="1">
    <source>
        <dbReference type="ARBA" id="ARBA00000642"/>
    </source>
</evidence>
<dbReference type="GO" id="GO:0006096">
    <property type="term" value="P:glycolytic process"/>
    <property type="evidence" value="ECO:0007669"/>
    <property type="project" value="UniProtKB-UniRule"/>
</dbReference>
<evidence type="ECO:0000256" key="9">
    <source>
        <dbReference type="ARBA" id="ARBA00022741"/>
    </source>
</evidence>
<feature type="binding site" evidence="14">
    <location>
        <position position="118"/>
    </location>
    <ligand>
        <name>(2R)-3-phosphoglycerate</name>
        <dbReference type="ChEBI" id="CHEBI:58272"/>
    </ligand>
</feature>
<sequence>MGWNTLDDMELAGKRVLLRVDINVPVDNGVVSDDTRIRRVAPTVADILAHGGSPILLAHFGRPKGQVVPEMSLRPLHPALEAAFGAPVVFCADCRGPAAEAAVAALQDGEILLLENTRFHPGEEKNDTDLAAEMAQLGDIYCNDAFSAAHRAHASTEALAQLLPACAGRLMQAELSALEGALGQPKRPVTAVVGGAKVSSKLELLGNLVEKVDHLVIGGGMANTFLAAQGIDVGKSLCEHDMTGTALEIMAKAQTAGCKILLPADVVVAREFKAGADNQTVAADACPADAMILDAGPATVAAMADVLASSQTLIWNGPMGAFEIPPFDAATNAAAQQAAALTKSGDLISVAGGGDTVAALNQAGAAKDFSYISTAGGAFLEWMEGKTLPGVAALTR</sequence>
<dbReference type="PANTHER" id="PTHR11406">
    <property type="entry name" value="PHOSPHOGLYCERATE KINASE"/>
    <property type="match status" value="1"/>
</dbReference>
<keyword evidence="10 13" id="KW-0418">Kinase</keyword>
<comment type="similarity">
    <text evidence="3 13 16">Belongs to the phosphoglycerate kinase family.</text>
</comment>
<dbReference type="GO" id="GO:0043531">
    <property type="term" value="F:ADP binding"/>
    <property type="evidence" value="ECO:0007669"/>
    <property type="project" value="TreeGrafter"/>
</dbReference>
<dbReference type="EMBL" id="WQLV01000001">
    <property type="protein sequence ID" value="MVO14726.1"/>
    <property type="molecule type" value="Genomic_DNA"/>
</dbReference>
<keyword evidence="9 13" id="KW-0547">Nucleotide-binding</keyword>
<feature type="binding site" evidence="13">
    <location>
        <position position="118"/>
    </location>
    <ligand>
        <name>substrate</name>
    </ligand>
</feature>
<feature type="binding site" evidence="14">
    <location>
        <position position="36"/>
    </location>
    <ligand>
        <name>(2R)-3-phosphoglycerate</name>
        <dbReference type="ChEBI" id="CHEBI:58272"/>
    </ligand>
</feature>
<evidence type="ECO:0000256" key="10">
    <source>
        <dbReference type="ARBA" id="ARBA00022777"/>
    </source>
</evidence>
<evidence type="ECO:0000256" key="4">
    <source>
        <dbReference type="ARBA" id="ARBA00011245"/>
    </source>
</evidence>
<keyword evidence="8 13" id="KW-0808">Transferase</keyword>
<dbReference type="InterPro" id="IPR001576">
    <property type="entry name" value="Phosphoglycerate_kinase"/>
</dbReference>
<evidence type="ECO:0000313" key="17">
    <source>
        <dbReference type="EMBL" id="MVO14726.1"/>
    </source>
</evidence>